<dbReference type="RefSeq" id="WP_354219169.1">
    <property type="nucleotide sequence ID" value="NZ_JBEPMX010000002.1"/>
</dbReference>
<keyword evidence="3" id="KW-1185">Reference proteome</keyword>
<evidence type="ECO:0000313" key="2">
    <source>
        <dbReference type="EMBL" id="MET3682552.1"/>
    </source>
</evidence>
<reference evidence="2 3" key="1">
    <citation type="submission" date="2024-06" db="EMBL/GenBank/DDBJ databases">
        <title>Genomic Encyclopedia of Type Strains, Phase IV (KMG-IV): sequencing the most valuable type-strain genomes for metagenomic binning, comparative biology and taxonomic classification.</title>
        <authorList>
            <person name="Goeker M."/>
        </authorList>
    </citation>
    <scope>NUCLEOTIDE SEQUENCE [LARGE SCALE GENOMIC DNA]</scope>
    <source>
        <strain evidence="2 3">DSM 23520</strain>
    </source>
</reference>
<organism evidence="2 3">
    <name type="scientific">Alkalibacillus flavidus</name>
    <dbReference type="NCBI Taxonomy" id="546021"/>
    <lineage>
        <taxon>Bacteria</taxon>
        <taxon>Bacillati</taxon>
        <taxon>Bacillota</taxon>
        <taxon>Bacilli</taxon>
        <taxon>Bacillales</taxon>
        <taxon>Bacillaceae</taxon>
        <taxon>Alkalibacillus</taxon>
    </lineage>
</organism>
<sequence>MGKHYRYRLPPWMRKCIMTIERCIVPIMIFQLIRTLLFPTTLDVFLAGAIVGIFIGFYMEWF</sequence>
<accession>A0ABV2KSK2</accession>
<dbReference type="EMBL" id="JBEPMX010000002">
    <property type="protein sequence ID" value="MET3682552.1"/>
    <property type="molecule type" value="Genomic_DNA"/>
</dbReference>
<dbReference type="Proteomes" id="UP001549167">
    <property type="component" value="Unassembled WGS sequence"/>
</dbReference>
<keyword evidence="1" id="KW-0812">Transmembrane</keyword>
<comment type="caution">
    <text evidence="2">The sequence shown here is derived from an EMBL/GenBank/DDBJ whole genome shotgun (WGS) entry which is preliminary data.</text>
</comment>
<keyword evidence="1" id="KW-0472">Membrane</keyword>
<protein>
    <submittedName>
        <fullName evidence="2">Membrane protein SpoIIM required for sporulation</fullName>
    </submittedName>
</protein>
<feature type="transmembrane region" description="Helical" evidence="1">
    <location>
        <begin position="44"/>
        <end position="61"/>
    </location>
</feature>
<name>A0ABV2KSK2_9BACI</name>
<keyword evidence="1" id="KW-1133">Transmembrane helix</keyword>
<evidence type="ECO:0000313" key="3">
    <source>
        <dbReference type="Proteomes" id="UP001549167"/>
    </source>
</evidence>
<evidence type="ECO:0000256" key="1">
    <source>
        <dbReference type="SAM" id="Phobius"/>
    </source>
</evidence>
<gene>
    <name evidence="2" type="ORF">ABID56_000633</name>
</gene>
<proteinExistence type="predicted"/>